<reference evidence="2 3" key="1">
    <citation type="journal article" date="2025" name="Microbiol. Resour. Announc.">
        <title>Draft genome sequences for Neonectria magnoliae and Neonectria punicea, canker pathogens of Liriodendron tulipifera and Acer saccharum in West Virginia.</title>
        <authorList>
            <person name="Petronek H.M."/>
            <person name="Kasson M.T."/>
            <person name="Metheny A.M."/>
            <person name="Stauder C.M."/>
            <person name="Lovett B."/>
            <person name="Lynch S.C."/>
            <person name="Garnas J.R."/>
            <person name="Kasson L.R."/>
            <person name="Stajich J.E."/>
        </authorList>
    </citation>
    <scope>NUCLEOTIDE SEQUENCE [LARGE SCALE GENOMIC DNA]</scope>
    <source>
        <strain evidence="2 3">NRRL 64651</strain>
    </source>
</reference>
<organism evidence="2 3">
    <name type="scientific">Neonectria magnoliae</name>
    <dbReference type="NCBI Taxonomy" id="2732573"/>
    <lineage>
        <taxon>Eukaryota</taxon>
        <taxon>Fungi</taxon>
        <taxon>Dikarya</taxon>
        <taxon>Ascomycota</taxon>
        <taxon>Pezizomycotina</taxon>
        <taxon>Sordariomycetes</taxon>
        <taxon>Hypocreomycetidae</taxon>
        <taxon>Hypocreales</taxon>
        <taxon>Nectriaceae</taxon>
        <taxon>Neonectria</taxon>
    </lineage>
</organism>
<feature type="compositionally biased region" description="Acidic residues" evidence="1">
    <location>
        <begin position="679"/>
        <end position="693"/>
    </location>
</feature>
<comment type="caution">
    <text evidence="2">The sequence shown here is derived from an EMBL/GenBank/DDBJ whole genome shotgun (WGS) entry which is preliminary data.</text>
</comment>
<dbReference type="Gene3D" id="3.80.10.10">
    <property type="entry name" value="Ribonuclease Inhibitor"/>
    <property type="match status" value="1"/>
</dbReference>
<feature type="compositionally biased region" description="Acidic residues" evidence="1">
    <location>
        <begin position="50"/>
        <end position="59"/>
    </location>
</feature>
<proteinExistence type="predicted"/>
<evidence type="ECO:0000256" key="1">
    <source>
        <dbReference type="SAM" id="MobiDB-lite"/>
    </source>
</evidence>
<evidence type="ECO:0000313" key="3">
    <source>
        <dbReference type="Proteomes" id="UP001498421"/>
    </source>
</evidence>
<dbReference type="EMBL" id="JAZAVK010000037">
    <property type="protein sequence ID" value="KAK7428792.1"/>
    <property type="molecule type" value="Genomic_DNA"/>
</dbReference>
<evidence type="ECO:0000313" key="2">
    <source>
        <dbReference type="EMBL" id="KAK7428792.1"/>
    </source>
</evidence>
<accession>A0ABR1I7H0</accession>
<dbReference type="SUPFAM" id="SSF52047">
    <property type="entry name" value="RNI-like"/>
    <property type="match status" value="1"/>
</dbReference>
<feature type="compositionally biased region" description="Basic and acidic residues" evidence="1">
    <location>
        <begin position="618"/>
        <end position="640"/>
    </location>
</feature>
<feature type="region of interest" description="Disordered" evidence="1">
    <location>
        <begin position="742"/>
        <end position="773"/>
    </location>
</feature>
<feature type="compositionally biased region" description="Basic and acidic residues" evidence="1">
    <location>
        <begin position="1"/>
        <end position="17"/>
    </location>
</feature>
<feature type="region of interest" description="Disordered" evidence="1">
    <location>
        <begin position="604"/>
        <end position="715"/>
    </location>
</feature>
<sequence length="773" mass="87957">MARTRALDHHPRDEHATRRNPSRASRTKAVDQPRTSTRIRSHIRYGDYSSSDDDNDDDNSSLSSAIDVTETDRDSEAASGDESQSGSRSRRYTRRTATTSPGRQNGSRRSARQAAISNSQTTEVAPKAVQSKPPRGRRGTRKRPGRSNEPTSAAKKQRIVSPTPDIPLPQGFIPDWSGPQMPYGVWIDIFYYAATTGGYDTLDVNWLINASTTCKTFCDPALTAIYRCPPITTSGKARRLAALLDRPPSETRLNYRVKIESVYIDIQVVPQTVLFKIVHPLPRLKELVFFTQHDQPPYRELDRTIRWHYSEDIFRALMPSTDESETVDQKPFHTALRSWEWSGRLLGGHVATIKDIGRVHQDPSFAHLTRLSFTNFQVPSLYKPRPKPGDEERELELYNEDGAVIDSIAEAISRVPSLTHLVFESSTVMTHRMLPLLPMGLVHFGLINCWEVKSDDLQSFLHSHGRNLRTLTLSHNQSLDMAFLPSLADACPDLEELRMNLSYFRLHNSLSFVNNDSDPMYEHALLPHQIPKWPSSLRVLDFEHIRHWSLETAEMFLQSLIDNAGNLPNLRHLGVKTMLNIPWKARADMRHEWGKRLDRVFLRPYKPPRSHTSLRPPPVDEEHPLPRETVRKKRLSDGPSRRSTRVAQLAVHPFDSESRNSSNSKGLRGLSRRPTYMDPETDEGEFESEEEEHDSPAPPSRNADSQTQEKAESVSAQVMPVIQGLCTTVSIVFDNQKPTELQYGMEDFMDEDRTESDGDWNGDDDDDETGYAW</sequence>
<dbReference type="PROSITE" id="PS51450">
    <property type="entry name" value="LRR"/>
    <property type="match status" value="1"/>
</dbReference>
<evidence type="ECO:0008006" key="4">
    <source>
        <dbReference type="Google" id="ProtNLM"/>
    </source>
</evidence>
<feature type="region of interest" description="Disordered" evidence="1">
    <location>
        <begin position="1"/>
        <end position="167"/>
    </location>
</feature>
<dbReference type="InterPro" id="IPR001611">
    <property type="entry name" value="Leu-rich_rpt"/>
</dbReference>
<dbReference type="Proteomes" id="UP001498421">
    <property type="component" value="Unassembled WGS sequence"/>
</dbReference>
<feature type="compositionally biased region" description="Basic residues" evidence="1">
    <location>
        <begin position="134"/>
        <end position="145"/>
    </location>
</feature>
<dbReference type="InterPro" id="IPR032675">
    <property type="entry name" value="LRR_dom_sf"/>
</dbReference>
<feature type="compositionally biased region" description="Acidic residues" evidence="1">
    <location>
        <begin position="747"/>
        <end position="773"/>
    </location>
</feature>
<name>A0ABR1I7H0_9HYPO</name>
<protein>
    <recommendedName>
        <fullName evidence="4">F-box domain-containing protein</fullName>
    </recommendedName>
</protein>
<keyword evidence="3" id="KW-1185">Reference proteome</keyword>
<gene>
    <name evidence="2" type="ORF">QQZ08_004717</name>
</gene>